<dbReference type="PANTHER" id="PTHR38940:SF4">
    <property type="entry name" value="OS01G0775100 PROTEIN"/>
    <property type="match status" value="1"/>
</dbReference>
<dbReference type="OrthoDB" id="166375at2759"/>
<evidence type="ECO:0000256" key="1">
    <source>
        <dbReference type="SAM" id="MobiDB-lite"/>
    </source>
</evidence>
<feature type="region of interest" description="Disordered" evidence="1">
    <location>
        <begin position="624"/>
        <end position="655"/>
    </location>
</feature>
<dbReference type="Gene3D" id="3.90.70.200">
    <property type="entry name" value="Plus-3 domain"/>
    <property type="match status" value="1"/>
</dbReference>
<dbReference type="Gramene" id="Manes.03G168800.7.v8.1">
    <property type="protein sequence ID" value="Manes.03G168800.7.v8.1.CDS"/>
    <property type="gene ID" value="Manes.03G168800.v8.1"/>
</dbReference>
<dbReference type="InterPro" id="IPR004343">
    <property type="entry name" value="Plus-3_dom"/>
</dbReference>
<dbReference type="GO" id="GO:0008270">
    <property type="term" value="F:zinc ion binding"/>
    <property type="evidence" value="ECO:0007669"/>
    <property type="project" value="InterPro"/>
</dbReference>
<dbReference type="Proteomes" id="UP000091857">
    <property type="component" value="Chromosome 3"/>
</dbReference>
<dbReference type="EMBL" id="CM004389">
    <property type="protein sequence ID" value="OAY55638.1"/>
    <property type="molecule type" value="Genomic_DNA"/>
</dbReference>
<feature type="domain" description="Plus3" evidence="2">
    <location>
        <begin position="917"/>
        <end position="1046"/>
    </location>
</feature>
<dbReference type="InterPro" id="IPR036128">
    <property type="entry name" value="Plus3-like_sf"/>
</dbReference>
<gene>
    <name evidence="3" type="ORF">MANES_03G168800</name>
</gene>
<evidence type="ECO:0000313" key="4">
    <source>
        <dbReference type="Proteomes" id="UP000091857"/>
    </source>
</evidence>
<organism evidence="3 4">
    <name type="scientific">Manihot esculenta</name>
    <name type="common">Cassava</name>
    <name type="synonym">Jatropha manihot</name>
    <dbReference type="NCBI Taxonomy" id="3983"/>
    <lineage>
        <taxon>Eukaryota</taxon>
        <taxon>Viridiplantae</taxon>
        <taxon>Streptophyta</taxon>
        <taxon>Embryophyta</taxon>
        <taxon>Tracheophyta</taxon>
        <taxon>Spermatophyta</taxon>
        <taxon>Magnoliopsida</taxon>
        <taxon>eudicotyledons</taxon>
        <taxon>Gunneridae</taxon>
        <taxon>Pentapetalae</taxon>
        <taxon>rosids</taxon>
        <taxon>fabids</taxon>
        <taxon>Malpighiales</taxon>
        <taxon>Euphorbiaceae</taxon>
        <taxon>Crotonoideae</taxon>
        <taxon>Manihoteae</taxon>
        <taxon>Manihot</taxon>
    </lineage>
</organism>
<dbReference type="AlphaFoldDB" id="A0A251LBM7"/>
<dbReference type="Gramene" id="Manes.03G168800.8.v8.1">
    <property type="protein sequence ID" value="Manes.03G168800.8.v8.1.CDS"/>
    <property type="gene ID" value="Manes.03G168800.v8.1"/>
</dbReference>
<sequence>MNDDKNTEPVTNLSLAQGHSNQCIQRILNNEDPGAGANAASRVDMTFVATDPLSELVWSPQKGLSLRCADGSFSNKKPSLLWGVGSTKMGSGSSSDMPTSNNNKPINEKDFMGSLAARNIGSEVAGGDNYIISPTSNAGIMPLSGSSHELRTAGDQAEEMKNATDISFLQREDRNNKDKTGLEVVQNNQKEPIGSATNVGDRNHALGMEIVLASEIHSVKQCEAYDTKMQNKGKGLEESTSVIGKESKNTIVIEAPGTFPLERLESTAENDLESPLGENVYDRTTRIVPLESADRGEINTRQNNELLPIDLAVKQSPTNRRIQRDKKGKCKALSDGDANEIMLNEEDGSHESVESCNSAGLFSTGKRPWNFEQQLIVGSKRVKRQIQESPSSSLIIKQDSSFMNWISNMMKGFSKSSKGEVPSLSPALANCSNRHDNPDQNLITCNRNEDTGSKTIGFQSIFQSLYCRNTKVQEVASSNIDHPTEGLKEQELDNKICDLNATPIACRLKTGNVYKRFLPSNDRFNESASGSQASPVIHCKDLAMNFAVIQENNRSNLLVNKSSCNLATDKGKDGTSSNSSRDKHKKYSFEKIDCGPPFEGKTACNFGPKGDPLESLWIARFTPKTSGPLLNQDPSNKSTGEALDCSSDDQRQKPQVQNPLCSFDEHENEEPLHEGNSGTAAESLFGPYRIKEFHDEKSMYKQNPTKPSPSLKNSEAMASVFARRLDALKHLTPSNEPDHAAHATVICLFCGVKGHQLQECSEITDTELEDILRNMNSYNDVKELPCVCIRCFQLNHWAVECPIACSRVRNQTECDASLVNQCRPSKMQLDARNEDHTKIKEIAAGSLALCDRHDSRMEKDLNLAWKLNEAANSGEMKLNAKLVGKEIASSSREKKLKENLVAPLYESSNSQISDVPNGIFDAIRKLRLSRTDILKWMNSHMPLSHLDGFFLRLRLGKWEEGLGGTGYYVACITGAQMDNSPQKSKKSIGVDVGGIKCLVESQYVSNHGFLEDELVAWWSATSRSGHKLPSKEELRLKVEEKKMLGF</sequence>
<dbReference type="EMBL" id="CM004389">
    <property type="protein sequence ID" value="OAY55637.1"/>
    <property type="molecule type" value="Genomic_DNA"/>
</dbReference>
<dbReference type="InterPro" id="IPR001878">
    <property type="entry name" value="Znf_CCHC"/>
</dbReference>
<dbReference type="SMART" id="SM00343">
    <property type="entry name" value="ZnF_C2HC"/>
    <property type="match status" value="2"/>
</dbReference>
<name>A0A251LBM7_MANES</name>
<dbReference type="STRING" id="3983.A0A251LBM7"/>
<evidence type="ECO:0000259" key="2">
    <source>
        <dbReference type="PROSITE" id="PS51360"/>
    </source>
</evidence>
<dbReference type="PROSITE" id="PS51360">
    <property type="entry name" value="PLUS3"/>
    <property type="match status" value="1"/>
</dbReference>
<dbReference type="SUPFAM" id="SSF159042">
    <property type="entry name" value="Plus3-like"/>
    <property type="match status" value="1"/>
</dbReference>
<dbReference type="OMA" id="FSESLWV"/>
<dbReference type="SMART" id="SM00719">
    <property type="entry name" value="Plus3"/>
    <property type="match status" value="1"/>
</dbReference>
<dbReference type="Gramene" id="Manes.03G168800.4.v8.1">
    <property type="protein sequence ID" value="Manes.03G168800.4.v8.1.CDS"/>
    <property type="gene ID" value="Manes.03G168800.v8.1"/>
</dbReference>
<dbReference type="PANTHER" id="PTHR38940">
    <property type="entry name" value="PLUS3 DOMAIN-CONTAINING PROTEIN"/>
    <property type="match status" value="1"/>
</dbReference>
<dbReference type="Pfam" id="PF03126">
    <property type="entry name" value="Plus-3"/>
    <property type="match status" value="1"/>
</dbReference>
<keyword evidence="4" id="KW-1185">Reference proteome</keyword>
<evidence type="ECO:0000313" key="3">
    <source>
        <dbReference type="EMBL" id="OAY55638.1"/>
    </source>
</evidence>
<dbReference type="GO" id="GO:0003677">
    <property type="term" value="F:DNA binding"/>
    <property type="evidence" value="ECO:0007669"/>
    <property type="project" value="InterPro"/>
</dbReference>
<protein>
    <recommendedName>
        <fullName evidence="2">Plus3 domain-containing protein</fullName>
    </recommendedName>
</protein>
<proteinExistence type="predicted"/>
<reference evidence="3 4" key="1">
    <citation type="submission" date="2016-02" db="EMBL/GenBank/DDBJ databases">
        <title>WGS assembly of Manihot esculenta.</title>
        <authorList>
            <person name="Bredeson J.V."/>
            <person name="Prochnik S.E."/>
            <person name="Lyons J.B."/>
            <person name="Schmutz J."/>
            <person name="Grimwood J."/>
            <person name="Vrebalov J."/>
            <person name="Bart R.S."/>
            <person name="Amuge T."/>
            <person name="Ferguson M.E."/>
            <person name="Green R."/>
            <person name="Putnam N."/>
            <person name="Stites J."/>
            <person name="Rounsley S."/>
            <person name="Rokhsar D.S."/>
        </authorList>
    </citation>
    <scope>NUCLEOTIDE SEQUENCE [LARGE SCALE GENOMIC DNA]</scope>
    <source>
        <strain evidence="4">cv. AM560-2</strain>
        <tissue evidence="3">Leaf</tissue>
    </source>
</reference>
<accession>A0A251LBM7</accession>
<feature type="compositionally biased region" description="Polar residues" evidence="1">
    <location>
        <begin position="624"/>
        <end position="639"/>
    </location>
</feature>